<evidence type="ECO:0000313" key="8">
    <source>
        <dbReference type="EMBL" id="TXL68624.1"/>
    </source>
</evidence>
<evidence type="ECO:0000313" key="9">
    <source>
        <dbReference type="Proteomes" id="UP000321548"/>
    </source>
</evidence>
<name>A0A5C8P6F5_9BURK</name>
<accession>A0A5C8P6F5</accession>
<feature type="transmembrane region" description="Helical" evidence="6">
    <location>
        <begin position="249"/>
        <end position="268"/>
    </location>
</feature>
<feature type="transmembrane region" description="Helical" evidence="6">
    <location>
        <begin position="367"/>
        <end position="389"/>
    </location>
</feature>
<feature type="transmembrane region" description="Helical" evidence="6">
    <location>
        <begin position="132"/>
        <end position="153"/>
    </location>
</feature>
<protein>
    <submittedName>
        <fullName evidence="8">MFS transporter</fullName>
    </submittedName>
</protein>
<evidence type="ECO:0000256" key="4">
    <source>
        <dbReference type="ARBA" id="ARBA00022989"/>
    </source>
</evidence>
<dbReference type="Proteomes" id="UP000321548">
    <property type="component" value="Unassembled WGS sequence"/>
</dbReference>
<dbReference type="InterPro" id="IPR036259">
    <property type="entry name" value="MFS_trans_sf"/>
</dbReference>
<dbReference type="PANTHER" id="PTHR43124:SF3">
    <property type="entry name" value="CHLORAMPHENICOL EFFLUX PUMP RV0191"/>
    <property type="match status" value="1"/>
</dbReference>
<feature type="transmembrane region" description="Helical" evidence="6">
    <location>
        <begin position="280"/>
        <end position="297"/>
    </location>
</feature>
<dbReference type="AlphaFoldDB" id="A0A5C8P6F5"/>
<proteinExistence type="predicted"/>
<evidence type="ECO:0000256" key="2">
    <source>
        <dbReference type="ARBA" id="ARBA00022475"/>
    </source>
</evidence>
<dbReference type="InterPro" id="IPR020846">
    <property type="entry name" value="MFS_dom"/>
</dbReference>
<feature type="transmembrane region" description="Helical" evidence="6">
    <location>
        <begin position="340"/>
        <end position="361"/>
    </location>
</feature>
<feature type="transmembrane region" description="Helical" evidence="6">
    <location>
        <begin position="32"/>
        <end position="52"/>
    </location>
</feature>
<dbReference type="EMBL" id="VDUY01000001">
    <property type="protein sequence ID" value="TXL68624.1"/>
    <property type="molecule type" value="Genomic_DNA"/>
</dbReference>
<keyword evidence="2" id="KW-1003">Cell membrane</keyword>
<keyword evidence="9" id="KW-1185">Reference proteome</keyword>
<gene>
    <name evidence="8" type="ORF">FHP08_02790</name>
</gene>
<feature type="transmembrane region" description="Helical" evidence="6">
    <location>
        <begin position="303"/>
        <end position="320"/>
    </location>
</feature>
<comment type="subcellular location">
    <subcellularLocation>
        <location evidence="1">Cell membrane</location>
        <topology evidence="1">Multi-pass membrane protein</topology>
    </subcellularLocation>
</comment>
<dbReference type="InterPro" id="IPR050189">
    <property type="entry name" value="MFS_Efflux_Transporters"/>
</dbReference>
<evidence type="ECO:0000256" key="1">
    <source>
        <dbReference type="ARBA" id="ARBA00004651"/>
    </source>
</evidence>
<comment type="caution">
    <text evidence="8">The sequence shown here is derived from an EMBL/GenBank/DDBJ whole genome shotgun (WGS) entry which is preliminary data.</text>
</comment>
<dbReference type="Gene3D" id="1.20.1250.20">
    <property type="entry name" value="MFS general substrate transporter like domains"/>
    <property type="match status" value="1"/>
</dbReference>
<feature type="transmembrane region" description="Helical" evidence="6">
    <location>
        <begin position="73"/>
        <end position="93"/>
    </location>
</feature>
<sequence length="401" mass="40593">MSQPDRTLFWLAAASFASMASMRICDPMLPALAADFGTTATGAAGVVTLYTIGYGFSQLAHGPLGDRIGKARYIAGAALAAALASLLCALAPGLAVLEIARLLTGSIAAAIIPLSMAWVGDTVPYERRQATLARFLNGTILGLILGQAMGGLLADTLGWRSAFVLLAAIFAMAGWKLRAVVRAGVQAAPAAPAATVEPPPAGALARYALVLGVPWARVILAIVAIEGLLAFGALAFIPTSLHEQAGLPIWLAGATVAAFGLGGFAYTLTAARLVRRFGEAGLAIGGGAVLAAGFGLVAAAPGFLSGAIACMLIGLGYHMLHNTLQTNATQMAPTVRGTAVALFAMSLFIGQSVGVTLAAGALPSTGFAPLFAATALGLAATGAVFAWLIGRRQQTIQERLS</sequence>
<organism evidence="8 9">
    <name type="scientific">Zeimonas arvi</name>
    <dbReference type="NCBI Taxonomy" id="2498847"/>
    <lineage>
        <taxon>Bacteria</taxon>
        <taxon>Pseudomonadati</taxon>
        <taxon>Pseudomonadota</taxon>
        <taxon>Betaproteobacteria</taxon>
        <taxon>Burkholderiales</taxon>
        <taxon>Burkholderiaceae</taxon>
        <taxon>Zeimonas</taxon>
    </lineage>
</organism>
<dbReference type="RefSeq" id="WP_147702764.1">
    <property type="nucleotide sequence ID" value="NZ_VDUY01000001.1"/>
</dbReference>
<reference evidence="8 9" key="1">
    <citation type="submission" date="2019-06" db="EMBL/GenBank/DDBJ databases">
        <title>Quisquiliibacterium sp. nov., isolated from a maize field.</title>
        <authorList>
            <person name="Lin S.-Y."/>
            <person name="Tsai C.-F."/>
            <person name="Young C.-C."/>
        </authorList>
    </citation>
    <scope>NUCLEOTIDE SEQUENCE [LARGE SCALE GENOMIC DNA]</scope>
    <source>
        <strain evidence="8 9">CC-CFT501</strain>
    </source>
</reference>
<feature type="domain" description="Major facilitator superfamily (MFS) profile" evidence="7">
    <location>
        <begin position="7"/>
        <end position="394"/>
    </location>
</feature>
<dbReference type="PROSITE" id="PS50850">
    <property type="entry name" value="MFS"/>
    <property type="match status" value="1"/>
</dbReference>
<dbReference type="InterPro" id="IPR011701">
    <property type="entry name" value="MFS"/>
</dbReference>
<keyword evidence="5 6" id="KW-0472">Membrane</keyword>
<dbReference type="PANTHER" id="PTHR43124">
    <property type="entry name" value="PURINE EFFLUX PUMP PBUE"/>
    <property type="match status" value="1"/>
</dbReference>
<feature type="transmembrane region" description="Helical" evidence="6">
    <location>
        <begin position="159"/>
        <end position="177"/>
    </location>
</feature>
<dbReference type="SUPFAM" id="SSF103473">
    <property type="entry name" value="MFS general substrate transporter"/>
    <property type="match status" value="1"/>
</dbReference>
<dbReference type="Pfam" id="PF07690">
    <property type="entry name" value="MFS_1"/>
    <property type="match status" value="1"/>
</dbReference>
<dbReference type="GO" id="GO:0005886">
    <property type="term" value="C:plasma membrane"/>
    <property type="evidence" value="ECO:0007669"/>
    <property type="project" value="UniProtKB-SubCell"/>
</dbReference>
<keyword evidence="3 6" id="KW-0812">Transmembrane</keyword>
<dbReference type="GO" id="GO:0022857">
    <property type="term" value="F:transmembrane transporter activity"/>
    <property type="evidence" value="ECO:0007669"/>
    <property type="project" value="InterPro"/>
</dbReference>
<evidence type="ECO:0000259" key="7">
    <source>
        <dbReference type="PROSITE" id="PS50850"/>
    </source>
</evidence>
<feature type="transmembrane region" description="Helical" evidence="6">
    <location>
        <begin position="99"/>
        <end position="120"/>
    </location>
</feature>
<evidence type="ECO:0000256" key="6">
    <source>
        <dbReference type="SAM" id="Phobius"/>
    </source>
</evidence>
<feature type="transmembrane region" description="Helical" evidence="6">
    <location>
        <begin position="215"/>
        <end position="237"/>
    </location>
</feature>
<dbReference type="OrthoDB" id="9814303at2"/>
<keyword evidence="4 6" id="KW-1133">Transmembrane helix</keyword>
<evidence type="ECO:0000256" key="3">
    <source>
        <dbReference type="ARBA" id="ARBA00022692"/>
    </source>
</evidence>
<evidence type="ECO:0000256" key="5">
    <source>
        <dbReference type="ARBA" id="ARBA00023136"/>
    </source>
</evidence>